<dbReference type="EMBL" id="JBHTIW010000012">
    <property type="protein sequence ID" value="MFD0921339.1"/>
    <property type="molecule type" value="Genomic_DNA"/>
</dbReference>
<dbReference type="PANTHER" id="PTHR35010:SF2">
    <property type="entry name" value="BLL4672 PROTEIN"/>
    <property type="match status" value="1"/>
</dbReference>
<dbReference type="Proteomes" id="UP001597018">
    <property type="component" value="Unassembled WGS sequence"/>
</dbReference>
<dbReference type="SMART" id="SM00530">
    <property type="entry name" value="HTH_XRE"/>
    <property type="match status" value="1"/>
</dbReference>
<reference evidence="3" key="1">
    <citation type="journal article" date="2019" name="Int. J. Syst. Evol. Microbiol.">
        <title>The Global Catalogue of Microorganisms (GCM) 10K type strain sequencing project: providing services to taxonomists for standard genome sequencing and annotation.</title>
        <authorList>
            <consortium name="The Broad Institute Genomics Platform"/>
            <consortium name="The Broad Institute Genome Sequencing Center for Infectious Disease"/>
            <person name="Wu L."/>
            <person name="Ma J."/>
        </authorList>
    </citation>
    <scope>NUCLEOTIDE SEQUENCE [LARGE SCALE GENOMIC DNA]</scope>
    <source>
        <strain evidence="3">CCUG 56401</strain>
    </source>
</reference>
<dbReference type="Gene3D" id="3.30.450.180">
    <property type="match status" value="1"/>
</dbReference>
<evidence type="ECO:0000313" key="2">
    <source>
        <dbReference type="EMBL" id="MFD0921339.1"/>
    </source>
</evidence>
<feature type="domain" description="HTH cro/C1-type" evidence="1">
    <location>
        <begin position="41"/>
        <end position="88"/>
    </location>
</feature>
<dbReference type="InterPro" id="IPR001387">
    <property type="entry name" value="Cro/C1-type_HTH"/>
</dbReference>
<sequence>MTRQDHGSGVELGRFLRARRARVAPADVGLAPGPGLRRTPGLRREELAGLAGISIDYYIRLERGRETRPSTPVIDALARALLLDEQEHEHLRDLAARAARPPLSPPRAPDRTLPPGVGQLLESLRPNPAYVLGRTGDLLAWNPGGLRLLAGIDDWPAERRNTIRHLFLHPAARELYEHWDDQLRGCVARLRALAGIEPDAPDVVGLIDELRDASPEFARLWEYYDIKGRAHGRKSYRHPDVGRLTLGYQGMELAGTPGHRLVAYHAEPGTPDHDAMVLLDLAPAEHPAR</sequence>
<keyword evidence="3" id="KW-1185">Reference proteome</keyword>
<dbReference type="InterPro" id="IPR041413">
    <property type="entry name" value="MLTR_LBD"/>
</dbReference>
<organism evidence="2 3">
    <name type="scientific">Saccharopolyspora rosea</name>
    <dbReference type="NCBI Taxonomy" id="524884"/>
    <lineage>
        <taxon>Bacteria</taxon>
        <taxon>Bacillati</taxon>
        <taxon>Actinomycetota</taxon>
        <taxon>Actinomycetes</taxon>
        <taxon>Pseudonocardiales</taxon>
        <taxon>Pseudonocardiaceae</taxon>
        <taxon>Saccharopolyspora</taxon>
    </lineage>
</organism>
<dbReference type="InterPro" id="IPR010982">
    <property type="entry name" value="Lambda_DNA-bd_dom_sf"/>
</dbReference>
<evidence type="ECO:0000313" key="3">
    <source>
        <dbReference type="Proteomes" id="UP001597018"/>
    </source>
</evidence>
<evidence type="ECO:0000259" key="1">
    <source>
        <dbReference type="PROSITE" id="PS50943"/>
    </source>
</evidence>
<dbReference type="Pfam" id="PF17765">
    <property type="entry name" value="MLTR_LBD"/>
    <property type="match status" value="1"/>
</dbReference>
<dbReference type="Pfam" id="PF13560">
    <property type="entry name" value="HTH_31"/>
    <property type="match status" value="1"/>
</dbReference>
<dbReference type="Gene3D" id="1.10.260.40">
    <property type="entry name" value="lambda repressor-like DNA-binding domains"/>
    <property type="match status" value="1"/>
</dbReference>
<dbReference type="RefSeq" id="WP_263253059.1">
    <property type="nucleotide sequence ID" value="NZ_BAABLT010000010.1"/>
</dbReference>
<proteinExistence type="predicted"/>
<gene>
    <name evidence="2" type="ORF">ACFQ16_16460</name>
</gene>
<comment type="caution">
    <text evidence="2">The sequence shown here is derived from an EMBL/GenBank/DDBJ whole genome shotgun (WGS) entry which is preliminary data.</text>
</comment>
<name>A0ABW3FRZ5_9PSEU</name>
<dbReference type="SUPFAM" id="SSF47413">
    <property type="entry name" value="lambda repressor-like DNA-binding domains"/>
    <property type="match status" value="1"/>
</dbReference>
<dbReference type="PANTHER" id="PTHR35010">
    <property type="entry name" value="BLL4672 PROTEIN-RELATED"/>
    <property type="match status" value="1"/>
</dbReference>
<accession>A0ABW3FRZ5</accession>
<dbReference type="CDD" id="cd00093">
    <property type="entry name" value="HTH_XRE"/>
    <property type="match status" value="1"/>
</dbReference>
<protein>
    <submittedName>
        <fullName evidence="2">Helix-turn-helix transcriptional regulator</fullName>
    </submittedName>
</protein>
<dbReference type="PROSITE" id="PS50943">
    <property type="entry name" value="HTH_CROC1"/>
    <property type="match status" value="1"/>
</dbReference>